<evidence type="ECO:0000313" key="1">
    <source>
        <dbReference type="EMBL" id="KAK2172096.1"/>
    </source>
</evidence>
<accession>A0AAD9KIN2</accession>
<proteinExistence type="predicted"/>
<dbReference type="Proteomes" id="UP001209878">
    <property type="component" value="Unassembled WGS sequence"/>
</dbReference>
<organism evidence="1 2">
    <name type="scientific">Ridgeia piscesae</name>
    <name type="common">Tubeworm</name>
    <dbReference type="NCBI Taxonomy" id="27915"/>
    <lineage>
        <taxon>Eukaryota</taxon>
        <taxon>Metazoa</taxon>
        <taxon>Spiralia</taxon>
        <taxon>Lophotrochozoa</taxon>
        <taxon>Annelida</taxon>
        <taxon>Polychaeta</taxon>
        <taxon>Sedentaria</taxon>
        <taxon>Canalipalpata</taxon>
        <taxon>Sabellida</taxon>
        <taxon>Siboglinidae</taxon>
        <taxon>Ridgeia</taxon>
    </lineage>
</organism>
<protein>
    <submittedName>
        <fullName evidence="1">Uncharacterized protein</fullName>
    </submittedName>
</protein>
<evidence type="ECO:0000313" key="2">
    <source>
        <dbReference type="Proteomes" id="UP001209878"/>
    </source>
</evidence>
<name>A0AAD9KIN2_RIDPI</name>
<keyword evidence="2" id="KW-1185">Reference proteome</keyword>
<dbReference type="AlphaFoldDB" id="A0AAD9KIN2"/>
<sequence length="158" mass="16969">MAALYRANPSLCHPYSSQLWSLPLSCVRPPGALGCRSAGPVDPCIVVSVSLSRQGHHSLGCIPLPFFSHPPQKALPGHRERLPYSHLSCLPLLLYCPLPGRPFCCRSFCQLSPSLVQTCPWRRTASHFPLPPVAPCLPPDPSPSPGLSLGHGCGSFPC</sequence>
<comment type="caution">
    <text evidence="1">The sequence shown here is derived from an EMBL/GenBank/DDBJ whole genome shotgun (WGS) entry which is preliminary data.</text>
</comment>
<dbReference type="EMBL" id="JAODUO010000993">
    <property type="protein sequence ID" value="KAK2172096.1"/>
    <property type="molecule type" value="Genomic_DNA"/>
</dbReference>
<reference evidence="1" key="1">
    <citation type="journal article" date="2023" name="Mol. Biol. Evol.">
        <title>Third-Generation Sequencing Reveals the Adaptive Role of the Epigenome in Three Deep-Sea Polychaetes.</title>
        <authorList>
            <person name="Perez M."/>
            <person name="Aroh O."/>
            <person name="Sun Y."/>
            <person name="Lan Y."/>
            <person name="Juniper S.K."/>
            <person name="Young C.R."/>
            <person name="Angers B."/>
            <person name="Qian P.Y."/>
        </authorList>
    </citation>
    <scope>NUCLEOTIDE SEQUENCE</scope>
    <source>
        <strain evidence="1">R07B-5</strain>
    </source>
</reference>
<gene>
    <name evidence="1" type="ORF">NP493_992g01001</name>
</gene>